<dbReference type="Proteomes" id="UP000799537">
    <property type="component" value="Unassembled WGS sequence"/>
</dbReference>
<evidence type="ECO:0000313" key="5">
    <source>
        <dbReference type="Proteomes" id="UP000799537"/>
    </source>
</evidence>
<evidence type="ECO:0000259" key="3">
    <source>
        <dbReference type="Pfam" id="PF19305"/>
    </source>
</evidence>
<evidence type="ECO:0000313" key="4">
    <source>
        <dbReference type="EMBL" id="KAF2160320.1"/>
    </source>
</evidence>
<dbReference type="Pfam" id="PF03972">
    <property type="entry name" value="MmgE_PrpD_N"/>
    <property type="match status" value="1"/>
</dbReference>
<dbReference type="PANTHER" id="PTHR16943">
    <property type="entry name" value="2-METHYLCITRATE DEHYDRATASE-RELATED"/>
    <property type="match status" value="1"/>
</dbReference>
<evidence type="ECO:0000259" key="2">
    <source>
        <dbReference type="Pfam" id="PF03972"/>
    </source>
</evidence>
<dbReference type="EMBL" id="ML993627">
    <property type="protein sequence ID" value="KAF2160320.1"/>
    <property type="molecule type" value="Genomic_DNA"/>
</dbReference>
<feature type="domain" description="MmgE/PrpD C-terminal" evidence="3">
    <location>
        <begin position="296"/>
        <end position="468"/>
    </location>
</feature>
<comment type="similarity">
    <text evidence="1">Belongs to the PrpD family.</text>
</comment>
<dbReference type="InterPro" id="IPR005656">
    <property type="entry name" value="MmgE_PrpD"/>
</dbReference>
<dbReference type="PANTHER" id="PTHR16943:SF8">
    <property type="entry name" value="2-METHYLCITRATE DEHYDRATASE"/>
    <property type="match status" value="1"/>
</dbReference>
<proteinExistence type="inferred from homology"/>
<keyword evidence="5" id="KW-1185">Reference proteome</keyword>
<dbReference type="InterPro" id="IPR045337">
    <property type="entry name" value="MmgE_PrpD_C"/>
</dbReference>
<dbReference type="Pfam" id="PF19305">
    <property type="entry name" value="MmgE_PrpD_C"/>
    <property type="match status" value="1"/>
</dbReference>
<dbReference type="GeneID" id="54562615"/>
<dbReference type="RefSeq" id="XP_033661209.1">
    <property type="nucleotide sequence ID" value="XM_033809343.1"/>
</dbReference>
<sequence>MAQDSLAELNAQDIAPGATSDLAAFASALRFDDIPAEVVSKVKELILDNIGVIFHGNQTPWAKMIAEMATESGATARSSIVGHGVKTSPAQAALVNATGGHSFEFDEIHRDGGFHPGSIILPVVLALAESEGGRTGQDFITATVAAYEVGCRVGMSTGAGLFFRGHHPQGAVGPFAAATAAARILNLDAAATAAARILNLDAADTQNAIGIAGSAAAGLMAAQEGSMVKRMHAGWAAQNGVYGGLLARKGFTGISNVLEASFGGFLQTFSSGPLPENLQTNLGKTWETLNVGYKPYATVASIQTALDCLRIIIQDHSLTSDDIEKIDIGCSKITYHHCAWAYKPAGVTAAQMNLFYSLAVLATDGDAGMGQFEQDRLQEPKLLGLISRMEAHIDTEIEGMGRTFRHAARVNVRTKDGQQFEKTVLQRRGSPDNLAQPGDIEAKFNKLAGTVLSEGGVQNVQRLVEDLENAPSLDELFKVLRAKN</sequence>
<protein>
    <recommendedName>
        <fullName evidence="6">MmgE/PrpD family protein</fullName>
    </recommendedName>
</protein>
<evidence type="ECO:0008006" key="6">
    <source>
        <dbReference type="Google" id="ProtNLM"/>
    </source>
</evidence>
<dbReference type="InterPro" id="IPR036148">
    <property type="entry name" value="MmgE/PrpD_sf"/>
</dbReference>
<dbReference type="InterPro" id="IPR042183">
    <property type="entry name" value="MmgE/PrpD_sf_1"/>
</dbReference>
<dbReference type="GO" id="GO:0016829">
    <property type="term" value="F:lyase activity"/>
    <property type="evidence" value="ECO:0007669"/>
    <property type="project" value="InterPro"/>
</dbReference>
<gene>
    <name evidence="4" type="ORF">M409DRAFT_29174</name>
</gene>
<name>A0A6A6C2C2_ZASCE</name>
<dbReference type="SUPFAM" id="SSF103378">
    <property type="entry name" value="2-methylcitrate dehydratase PrpD"/>
    <property type="match status" value="2"/>
</dbReference>
<reference evidence="4" key="1">
    <citation type="journal article" date="2020" name="Stud. Mycol.">
        <title>101 Dothideomycetes genomes: a test case for predicting lifestyles and emergence of pathogens.</title>
        <authorList>
            <person name="Haridas S."/>
            <person name="Albert R."/>
            <person name="Binder M."/>
            <person name="Bloem J."/>
            <person name="Labutti K."/>
            <person name="Salamov A."/>
            <person name="Andreopoulos B."/>
            <person name="Baker S."/>
            <person name="Barry K."/>
            <person name="Bills G."/>
            <person name="Bluhm B."/>
            <person name="Cannon C."/>
            <person name="Castanera R."/>
            <person name="Culley D."/>
            <person name="Daum C."/>
            <person name="Ezra D."/>
            <person name="Gonzalez J."/>
            <person name="Henrissat B."/>
            <person name="Kuo A."/>
            <person name="Liang C."/>
            <person name="Lipzen A."/>
            <person name="Lutzoni F."/>
            <person name="Magnuson J."/>
            <person name="Mondo S."/>
            <person name="Nolan M."/>
            <person name="Ohm R."/>
            <person name="Pangilinan J."/>
            <person name="Park H.-J."/>
            <person name="Ramirez L."/>
            <person name="Alfaro M."/>
            <person name="Sun H."/>
            <person name="Tritt A."/>
            <person name="Yoshinaga Y."/>
            <person name="Zwiers L.-H."/>
            <person name="Turgeon B."/>
            <person name="Goodwin S."/>
            <person name="Spatafora J."/>
            <person name="Crous P."/>
            <person name="Grigoriev I."/>
        </authorList>
    </citation>
    <scope>NUCLEOTIDE SEQUENCE</scope>
    <source>
        <strain evidence="4">ATCC 36951</strain>
    </source>
</reference>
<dbReference type="AlphaFoldDB" id="A0A6A6C2C2"/>
<accession>A0A6A6C2C2</accession>
<evidence type="ECO:0000256" key="1">
    <source>
        <dbReference type="ARBA" id="ARBA00006174"/>
    </source>
</evidence>
<organism evidence="4 5">
    <name type="scientific">Zasmidium cellare ATCC 36951</name>
    <dbReference type="NCBI Taxonomy" id="1080233"/>
    <lineage>
        <taxon>Eukaryota</taxon>
        <taxon>Fungi</taxon>
        <taxon>Dikarya</taxon>
        <taxon>Ascomycota</taxon>
        <taxon>Pezizomycotina</taxon>
        <taxon>Dothideomycetes</taxon>
        <taxon>Dothideomycetidae</taxon>
        <taxon>Mycosphaerellales</taxon>
        <taxon>Mycosphaerellaceae</taxon>
        <taxon>Zasmidium</taxon>
    </lineage>
</organism>
<dbReference type="InterPro" id="IPR045336">
    <property type="entry name" value="MmgE_PrpD_N"/>
</dbReference>
<dbReference type="OrthoDB" id="10267976at2759"/>
<dbReference type="Gene3D" id="1.10.4100.10">
    <property type="entry name" value="2-methylcitrate dehydratase PrpD"/>
    <property type="match status" value="2"/>
</dbReference>
<feature type="domain" description="MmgE/PrpD N-terminal" evidence="2">
    <location>
        <begin position="21"/>
        <end position="195"/>
    </location>
</feature>